<evidence type="ECO:0000256" key="2">
    <source>
        <dbReference type="PIRSR" id="PIRSR620019-2"/>
    </source>
</evidence>
<dbReference type="InterPro" id="IPR050179">
    <property type="entry name" value="Trans_hexapeptide_repeat"/>
</dbReference>
<dbReference type="InterPro" id="IPR011004">
    <property type="entry name" value="Trimer_LpxA-like_sf"/>
</dbReference>
<proteinExistence type="predicted"/>
<protein>
    <submittedName>
        <fullName evidence="4">Sugar O-acyltransferase, sialic acid O-acetyltransferase NeuD family</fullName>
    </submittedName>
</protein>
<dbReference type="Gene3D" id="2.160.10.10">
    <property type="entry name" value="Hexapeptide repeat proteins"/>
    <property type="match status" value="1"/>
</dbReference>
<dbReference type="RefSeq" id="WP_074686370.1">
    <property type="nucleotide sequence ID" value="NZ_FNNF01000016.1"/>
</dbReference>
<dbReference type="AlphaFoldDB" id="A0A1H2TTF4"/>
<feature type="site" description="Increases basicity of active site His" evidence="1">
    <location>
        <position position="134"/>
    </location>
</feature>
<dbReference type="Pfam" id="PF00132">
    <property type="entry name" value="Hexapep"/>
    <property type="match status" value="2"/>
</dbReference>
<evidence type="ECO:0000256" key="1">
    <source>
        <dbReference type="PIRSR" id="PIRSR620019-1"/>
    </source>
</evidence>
<feature type="active site" description="Proton acceptor" evidence="1">
    <location>
        <position position="133"/>
    </location>
</feature>
<feature type="domain" description="PglD N-terminal" evidence="3">
    <location>
        <begin position="3"/>
        <end position="77"/>
    </location>
</feature>
<reference evidence="4 5" key="1">
    <citation type="submission" date="2016-10" db="EMBL/GenBank/DDBJ databases">
        <authorList>
            <person name="de Groot N.N."/>
        </authorList>
    </citation>
    <scope>NUCLEOTIDE SEQUENCE [LARGE SCALE GENOMIC DNA]</scope>
    <source>
        <strain evidence="4 5">S3b</strain>
    </source>
</reference>
<dbReference type="OrthoDB" id="9801456at2"/>
<dbReference type="InterPro" id="IPR020019">
    <property type="entry name" value="AcTrfase_PglD-like"/>
</dbReference>
<keyword evidence="4" id="KW-0012">Acyltransferase</keyword>
<evidence type="ECO:0000313" key="5">
    <source>
        <dbReference type="Proteomes" id="UP000182429"/>
    </source>
</evidence>
<feature type="binding site" evidence="2">
    <location>
        <position position="66"/>
    </location>
    <ligand>
        <name>substrate</name>
    </ligand>
</feature>
<accession>A0A1H2TTF4</accession>
<dbReference type="EMBL" id="FNNF01000016">
    <property type="protein sequence ID" value="SDW47172.1"/>
    <property type="molecule type" value="Genomic_DNA"/>
</dbReference>
<dbReference type="CDD" id="cd03360">
    <property type="entry name" value="LbH_AT_putative"/>
    <property type="match status" value="1"/>
</dbReference>
<keyword evidence="4" id="KW-0808">Transferase</keyword>
<dbReference type="Pfam" id="PF17836">
    <property type="entry name" value="PglD_N"/>
    <property type="match status" value="1"/>
</dbReference>
<dbReference type="PANTHER" id="PTHR43300">
    <property type="entry name" value="ACETYLTRANSFERASE"/>
    <property type="match status" value="1"/>
</dbReference>
<sequence>MNKLIIIGAGGHGRCCLDIAREKYDEIIFLDDGLAGQTVNDCKVVGKINEMKKLFPEYLDIFIAVGNNAFRKELYDQAKEIGYNIITLVSNKATVSKYATIKQGSVIFPHAVIESNARIGNDCIICANATVNHDAIIHDDCLIYSNTVIRPNVIIHELTRIGSNCTITFGKEIKEGSDITDGEVVI</sequence>
<name>A0A1H2TTF4_9FIRM</name>
<dbReference type="Gene3D" id="3.40.50.20">
    <property type="match status" value="1"/>
</dbReference>
<evidence type="ECO:0000259" key="3">
    <source>
        <dbReference type="Pfam" id="PF17836"/>
    </source>
</evidence>
<gene>
    <name evidence="4" type="ORF">SAMN04487759_1167</name>
</gene>
<dbReference type="InterPro" id="IPR001451">
    <property type="entry name" value="Hexapep"/>
</dbReference>
<dbReference type="Proteomes" id="UP000182429">
    <property type="component" value="Unassembled WGS sequence"/>
</dbReference>
<evidence type="ECO:0000313" key="4">
    <source>
        <dbReference type="EMBL" id="SDW47172.1"/>
    </source>
</evidence>
<dbReference type="PANTHER" id="PTHR43300:SF7">
    <property type="entry name" value="UDP-N-ACETYLBACILLOSAMINE N-ACETYLTRANSFERASE"/>
    <property type="match status" value="1"/>
</dbReference>
<dbReference type="GO" id="GO:0016746">
    <property type="term" value="F:acyltransferase activity"/>
    <property type="evidence" value="ECO:0007669"/>
    <property type="project" value="UniProtKB-KW"/>
</dbReference>
<dbReference type="InterPro" id="IPR041561">
    <property type="entry name" value="PglD_N"/>
</dbReference>
<organism evidence="4 5">
    <name type="scientific">Kandleria vitulina</name>
    <dbReference type="NCBI Taxonomy" id="1630"/>
    <lineage>
        <taxon>Bacteria</taxon>
        <taxon>Bacillati</taxon>
        <taxon>Bacillota</taxon>
        <taxon>Erysipelotrichia</taxon>
        <taxon>Erysipelotrichales</taxon>
        <taxon>Coprobacillaceae</taxon>
        <taxon>Kandleria</taxon>
    </lineage>
</organism>
<feature type="binding site" evidence="2">
    <location>
        <begin position="31"/>
        <end position="32"/>
    </location>
    <ligand>
        <name>substrate</name>
    </ligand>
</feature>
<dbReference type="SUPFAM" id="SSF51161">
    <property type="entry name" value="Trimeric LpxA-like enzymes"/>
    <property type="match status" value="1"/>
</dbReference>